<name>A0A0A8Z1K7_ARUDO</name>
<evidence type="ECO:0000313" key="1">
    <source>
        <dbReference type="EMBL" id="JAD32681.1"/>
    </source>
</evidence>
<dbReference type="AlphaFoldDB" id="A0A0A8Z1K7"/>
<reference evidence="1" key="1">
    <citation type="submission" date="2014-09" db="EMBL/GenBank/DDBJ databases">
        <authorList>
            <person name="Magalhaes I.L.F."/>
            <person name="Oliveira U."/>
            <person name="Santos F.R."/>
            <person name="Vidigal T.H.D.A."/>
            <person name="Brescovit A.D."/>
            <person name="Santos A.J."/>
        </authorList>
    </citation>
    <scope>NUCLEOTIDE SEQUENCE</scope>
    <source>
        <tissue evidence="1">Shoot tissue taken approximately 20 cm above the soil surface</tissue>
    </source>
</reference>
<dbReference type="EMBL" id="GBRH01265214">
    <property type="protein sequence ID" value="JAD32681.1"/>
    <property type="molecule type" value="Transcribed_RNA"/>
</dbReference>
<reference evidence="1" key="2">
    <citation type="journal article" date="2015" name="Data Brief">
        <title>Shoot transcriptome of the giant reed, Arundo donax.</title>
        <authorList>
            <person name="Barrero R.A."/>
            <person name="Guerrero F.D."/>
            <person name="Moolhuijzen P."/>
            <person name="Goolsby J.A."/>
            <person name="Tidwell J."/>
            <person name="Bellgard S.E."/>
            <person name="Bellgard M.I."/>
        </authorList>
    </citation>
    <scope>NUCLEOTIDE SEQUENCE</scope>
    <source>
        <tissue evidence="1">Shoot tissue taken approximately 20 cm above the soil surface</tissue>
    </source>
</reference>
<proteinExistence type="predicted"/>
<organism evidence="1">
    <name type="scientific">Arundo donax</name>
    <name type="common">Giant reed</name>
    <name type="synonym">Donax arundinaceus</name>
    <dbReference type="NCBI Taxonomy" id="35708"/>
    <lineage>
        <taxon>Eukaryota</taxon>
        <taxon>Viridiplantae</taxon>
        <taxon>Streptophyta</taxon>
        <taxon>Embryophyta</taxon>
        <taxon>Tracheophyta</taxon>
        <taxon>Spermatophyta</taxon>
        <taxon>Magnoliopsida</taxon>
        <taxon>Liliopsida</taxon>
        <taxon>Poales</taxon>
        <taxon>Poaceae</taxon>
        <taxon>PACMAD clade</taxon>
        <taxon>Arundinoideae</taxon>
        <taxon>Arundineae</taxon>
        <taxon>Arundo</taxon>
    </lineage>
</organism>
<accession>A0A0A8Z1K7</accession>
<sequence>MIPRWITSATLTCAACVSVSNGPDASATTVTLILPSCVPISSSSCVLLLRPRASCRASVWNVKTDC</sequence>
<protein>
    <submittedName>
        <fullName evidence="1">Uncharacterized protein</fullName>
    </submittedName>
</protein>